<evidence type="ECO:0000313" key="1">
    <source>
        <dbReference type="EMBL" id="ECK9504169.1"/>
    </source>
</evidence>
<sequence>MIRVFVSIFFILFCSVGRSMVDMDNLQNENVYFPSGIKSGNFDRVDIIYIPSGMESVMRIDQVGLENSYLYKISMRQIKATRYWSTLLKALNETKINKAYKLKDLRSAIFIYYQNKKIVSIYYDESGNYGAINSIPVEFMGRGVYDWVDGNFLKVIK</sequence>
<organism evidence="1 2">
    <name type="scientific">Salmonella enterica subsp. enterica serovar Infantis str. CFSAN000522</name>
    <dbReference type="NCBI Taxonomy" id="1299258"/>
    <lineage>
        <taxon>Bacteria</taxon>
        <taxon>Pseudomonadati</taxon>
        <taxon>Pseudomonadota</taxon>
        <taxon>Gammaproteobacteria</taxon>
        <taxon>Enterobacterales</taxon>
        <taxon>Enterobacteriaceae</taxon>
        <taxon>Salmonella</taxon>
    </lineage>
</organism>
<proteinExistence type="predicted"/>
<evidence type="ECO:0000313" key="2">
    <source>
        <dbReference type="Proteomes" id="UP000427205"/>
    </source>
</evidence>
<gene>
    <name evidence="1" type="ORF">CFSAN000522_23360</name>
</gene>
<reference evidence="1 2" key="1">
    <citation type="submission" date="2019-05" db="EMBL/GenBank/DDBJ databases">
        <authorList>
            <consortium name="GenomeTrakr network: Whole genome sequencing for foodborne pathogen traceback"/>
        </authorList>
    </citation>
    <scope>NUCLEOTIDE SEQUENCE [LARGE SCALE GENOMIC DNA]</scope>
    <source>
        <strain evidence="1 2">CFSAN000522</strain>
    </source>
</reference>
<dbReference type="Proteomes" id="UP000427205">
    <property type="component" value="Unassembled WGS sequence"/>
</dbReference>
<name>A0A5Y7ALX3_SALIN</name>
<accession>A0A5Y7ALX3</accession>
<dbReference type="AlphaFoldDB" id="A0A5Y7ALX3"/>
<comment type="caution">
    <text evidence="1">The sequence shown here is derived from an EMBL/GenBank/DDBJ whole genome shotgun (WGS) entry which is preliminary data.</text>
</comment>
<dbReference type="EMBL" id="AAJEDC010000031">
    <property type="protein sequence ID" value="ECK9504169.1"/>
    <property type="molecule type" value="Genomic_DNA"/>
</dbReference>
<protein>
    <submittedName>
        <fullName evidence="1">Uncharacterized protein</fullName>
    </submittedName>
</protein>